<gene>
    <name evidence="1" type="ORF">DX908_06045</name>
</gene>
<dbReference type="Proteomes" id="UP000264589">
    <property type="component" value="Unassembled WGS sequence"/>
</dbReference>
<dbReference type="RefSeq" id="WP_116391512.1">
    <property type="nucleotide sequence ID" value="NZ_CAXQPM010000032.1"/>
</dbReference>
<evidence type="ECO:0000313" key="2">
    <source>
        <dbReference type="Proteomes" id="UP000264589"/>
    </source>
</evidence>
<dbReference type="EMBL" id="QUQO01000001">
    <property type="protein sequence ID" value="RFB04881.1"/>
    <property type="molecule type" value="Genomic_DNA"/>
</dbReference>
<comment type="caution">
    <text evidence="1">The sequence shown here is derived from an EMBL/GenBank/DDBJ whole genome shotgun (WGS) entry which is preliminary data.</text>
</comment>
<dbReference type="InParanoid" id="A0A371RHG9"/>
<dbReference type="AlphaFoldDB" id="A0A371RHG9"/>
<keyword evidence="2" id="KW-1185">Reference proteome</keyword>
<reference evidence="1 2" key="1">
    <citation type="submission" date="2018-08" db="EMBL/GenBank/DDBJ databases">
        <title>Parvularcula sp. SM1705, isolated from surface water of the South Sea China.</title>
        <authorList>
            <person name="Sun L."/>
        </authorList>
    </citation>
    <scope>NUCLEOTIDE SEQUENCE [LARGE SCALE GENOMIC DNA]</scope>
    <source>
        <strain evidence="1 2">SM1705</strain>
    </source>
</reference>
<organism evidence="1 2">
    <name type="scientific">Parvularcula marina</name>
    <dbReference type="NCBI Taxonomy" id="2292771"/>
    <lineage>
        <taxon>Bacteria</taxon>
        <taxon>Pseudomonadati</taxon>
        <taxon>Pseudomonadota</taxon>
        <taxon>Alphaproteobacteria</taxon>
        <taxon>Parvularculales</taxon>
        <taxon>Parvularculaceae</taxon>
        <taxon>Parvularcula</taxon>
    </lineage>
</organism>
<sequence length="65" mass="6989">MNMIRRRIARLFENMIAFCIGAVIICLANGMSPAEIVDLALTNAHKLPAAVPDMVSQIFAAGFLG</sequence>
<protein>
    <submittedName>
        <fullName evidence="1">Uncharacterized protein</fullName>
    </submittedName>
</protein>
<evidence type="ECO:0000313" key="1">
    <source>
        <dbReference type="EMBL" id="RFB04881.1"/>
    </source>
</evidence>
<accession>A0A371RHG9</accession>
<name>A0A371RHG9_9PROT</name>
<proteinExistence type="predicted"/>